<keyword evidence="10" id="KW-0496">Mitochondrion</keyword>
<feature type="domain" description="DNA-directed DNA polymerase family B mitochondria/virus" evidence="9">
    <location>
        <begin position="10"/>
        <end position="85"/>
    </location>
</feature>
<reference evidence="10" key="1">
    <citation type="journal article" date="2015" name="Mol. Biol. Evol.">
        <title>Extensive Horizontal Transfer and Homologous Recombination Generate Highly Chimeric Mitochondrial Genomes in Yeast.</title>
        <authorList>
            <person name="Wu B."/>
            <person name="Buljic A."/>
            <person name="Hao W."/>
        </authorList>
    </citation>
    <scope>NUCLEOTIDE SEQUENCE</scope>
    <source>
        <strain evidence="11">Y17532</strain>
        <strain evidence="10">Y6686</strain>
    </source>
</reference>
<keyword evidence="6" id="KW-0239">DNA-directed DNA polymerase</keyword>
<evidence type="ECO:0000259" key="9">
    <source>
        <dbReference type="Pfam" id="PF03175"/>
    </source>
</evidence>
<evidence type="ECO:0000313" key="10">
    <source>
        <dbReference type="EMBL" id="AJG02996.1"/>
    </source>
</evidence>
<evidence type="ECO:0000256" key="4">
    <source>
        <dbReference type="ARBA" id="ARBA00022695"/>
    </source>
</evidence>
<evidence type="ECO:0000256" key="2">
    <source>
        <dbReference type="ARBA" id="ARBA00012417"/>
    </source>
</evidence>
<dbReference type="GO" id="GO:0003887">
    <property type="term" value="F:DNA-directed DNA polymerase activity"/>
    <property type="evidence" value="ECO:0007669"/>
    <property type="project" value="UniProtKB-KW"/>
</dbReference>
<dbReference type="GO" id="GO:0003677">
    <property type="term" value="F:DNA binding"/>
    <property type="evidence" value="ECO:0007669"/>
    <property type="project" value="UniProtKB-KW"/>
</dbReference>
<evidence type="ECO:0000313" key="11">
    <source>
        <dbReference type="EMBL" id="AJG03005.1"/>
    </source>
</evidence>
<name>A0A0H3V210_9SACH</name>
<dbReference type="InterPro" id="IPR004868">
    <property type="entry name" value="DNA-dir_DNA_pol_B_mt/vir"/>
</dbReference>
<keyword evidence="4" id="KW-0548">Nucleotidyltransferase</keyword>
<evidence type="ECO:0000256" key="3">
    <source>
        <dbReference type="ARBA" id="ARBA00022679"/>
    </source>
</evidence>
<comment type="similarity">
    <text evidence="1">Belongs to the DNA polymerase type-B family.</text>
</comment>
<protein>
    <recommendedName>
        <fullName evidence="2">DNA-directed DNA polymerase</fullName>
        <ecNumber evidence="2">2.7.7.7</ecNumber>
    </recommendedName>
</protein>
<dbReference type="GeneID" id="25015628"/>
<organism evidence="10">
    <name type="scientific">Torulaspora franciscae</name>
    <dbReference type="NCBI Taxonomy" id="53488"/>
    <lineage>
        <taxon>Eukaryota</taxon>
        <taxon>Fungi</taxon>
        <taxon>Dikarya</taxon>
        <taxon>Ascomycota</taxon>
        <taxon>Saccharomycotina</taxon>
        <taxon>Saccharomycetes</taxon>
        <taxon>Saccharomycetales</taxon>
        <taxon>Saccharomycetaceae</taxon>
        <taxon>Torulaspora</taxon>
    </lineage>
</organism>
<dbReference type="EC" id="2.7.7.7" evidence="2"/>
<dbReference type="InterPro" id="IPR012337">
    <property type="entry name" value="RNaseH-like_sf"/>
</dbReference>
<accession>A0A0H3V210</accession>
<dbReference type="EMBL" id="KM595070">
    <property type="protein sequence ID" value="AJG03005.1"/>
    <property type="molecule type" value="Genomic_DNA"/>
</dbReference>
<keyword evidence="3" id="KW-0808">Transferase</keyword>
<dbReference type="GO" id="GO:0006260">
    <property type="term" value="P:DNA replication"/>
    <property type="evidence" value="ECO:0007669"/>
    <property type="project" value="UniProtKB-KW"/>
</dbReference>
<dbReference type="Pfam" id="PF03175">
    <property type="entry name" value="DNA_pol_B_2"/>
    <property type="match status" value="1"/>
</dbReference>
<evidence type="ECO:0000256" key="7">
    <source>
        <dbReference type="ARBA" id="ARBA00023125"/>
    </source>
</evidence>
<proteinExistence type="inferred from homology"/>
<comment type="catalytic activity">
    <reaction evidence="8">
        <text>DNA(n) + a 2'-deoxyribonucleoside 5'-triphosphate = DNA(n+1) + diphosphate</text>
        <dbReference type="Rhea" id="RHEA:22508"/>
        <dbReference type="Rhea" id="RHEA-COMP:17339"/>
        <dbReference type="Rhea" id="RHEA-COMP:17340"/>
        <dbReference type="ChEBI" id="CHEBI:33019"/>
        <dbReference type="ChEBI" id="CHEBI:61560"/>
        <dbReference type="ChEBI" id="CHEBI:173112"/>
        <dbReference type="EC" id="2.7.7.7"/>
    </reaction>
</comment>
<evidence type="ECO:0000256" key="1">
    <source>
        <dbReference type="ARBA" id="ARBA00005755"/>
    </source>
</evidence>
<gene>
    <name evidence="10" type="primary">orf101</name>
</gene>
<sequence length="101" mass="12078">MFNKSLNELTNNNKGIFPYKFININTLNYNGPLPSLDFYTNVDLLKYNEYYKDNNIFNVKKETLKYLKQDLLILYKFMMENNKTISLSHTPRRGVWGGDYF</sequence>
<evidence type="ECO:0000256" key="6">
    <source>
        <dbReference type="ARBA" id="ARBA00022932"/>
    </source>
</evidence>
<dbReference type="EMBL" id="KM595069">
    <property type="protein sequence ID" value="AJG02996.1"/>
    <property type="molecule type" value="Genomic_DNA"/>
</dbReference>
<dbReference type="RefSeq" id="YP_009155505.1">
    <property type="nucleotide sequence ID" value="NC_027458.1"/>
</dbReference>
<dbReference type="AlphaFoldDB" id="A0A0H3V210"/>
<geneLocation type="mitochondrion" evidence="10"/>
<keyword evidence="5" id="KW-0235">DNA replication</keyword>
<evidence type="ECO:0000256" key="8">
    <source>
        <dbReference type="ARBA" id="ARBA00049244"/>
    </source>
</evidence>
<evidence type="ECO:0000256" key="5">
    <source>
        <dbReference type="ARBA" id="ARBA00022705"/>
    </source>
</evidence>
<keyword evidence="7" id="KW-0238">DNA-binding</keyword>
<dbReference type="SUPFAM" id="SSF53098">
    <property type="entry name" value="Ribonuclease H-like"/>
    <property type="match status" value="1"/>
</dbReference>
<dbReference type="GO" id="GO:0000166">
    <property type="term" value="F:nucleotide binding"/>
    <property type="evidence" value="ECO:0007669"/>
    <property type="project" value="InterPro"/>
</dbReference>